<dbReference type="GO" id="GO:0009055">
    <property type="term" value="F:electron transfer activity"/>
    <property type="evidence" value="ECO:0007669"/>
    <property type="project" value="InterPro"/>
</dbReference>
<dbReference type="GO" id="GO:0046872">
    <property type="term" value="F:metal ion binding"/>
    <property type="evidence" value="ECO:0007669"/>
    <property type="project" value="UniProtKB-KW"/>
</dbReference>
<dbReference type="STRING" id="105559.Nwat_3101"/>
<dbReference type="Pfam" id="PF00034">
    <property type="entry name" value="Cytochrom_C"/>
    <property type="match status" value="1"/>
</dbReference>
<keyword evidence="7" id="KW-0732">Signal</keyword>
<dbReference type="InterPro" id="IPR009056">
    <property type="entry name" value="Cyt_c-like_dom"/>
</dbReference>
<protein>
    <submittedName>
        <fullName evidence="9">Cytochrome c class I</fullName>
    </submittedName>
</protein>
<feature type="signal peptide" evidence="7">
    <location>
        <begin position="1"/>
        <end position="23"/>
    </location>
</feature>
<evidence type="ECO:0000256" key="7">
    <source>
        <dbReference type="SAM" id="SignalP"/>
    </source>
</evidence>
<dbReference type="Gene3D" id="1.10.760.10">
    <property type="entry name" value="Cytochrome c-like domain"/>
    <property type="match status" value="1"/>
</dbReference>
<dbReference type="HOGENOM" id="CLU_128253_1_0_6"/>
<keyword evidence="5 6" id="KW-0408">Iron</keyword>
<keyword evidence="3 6" id="KW-0479">Metal-binding</keyword>
<dbReference type="RefSeq" id="WP_013221879.1">
    <property type="nucleotide sequence ID" value="NC_014315.1"/>
</dbReference>
<dbReference type="PANTHER" id="PTHR33751:SF9">
    <property type="entry name" value="CYTOCHROME C4"/>
    <property type="match status" value="1"/>
</dbReference>
<reference evidence="9 10" key="1">
    <citation type="submission" date="2010-06" db="EMBL/GenBank/DDBJ databases">
        <title>Complete sequence of chromosome of Nitrosococcus watsoni C-113.</title>
        <authorList>
            <consortium name="US DOE Joint Genome Institute"/>
            <person name="Lucas S."/>
            <person name="Copeland A."/>
            <person name="Lapidus A."/>
            <person name="Cheng J.-F."/>
            <person name="Bruce D."/>
            <person name="Goodwin L."/>
            <person name="Pitluck S."/>
            <person name="Malfatti S.A."/>
            <person name="Chain P.S.G."/>
            <person name="Land M."/>
            <person name="Hauser L."/>
            <person name="Kyrpides N."/>
            <person name="Ivanova N."/>
            <person name="Cambell M.A."/>
            <person name="Heidelberg J.F."/>
            <person name="Klotz M.G."/>
            <person name="Woyke T."/>
        </authorList>
    </citation>
    <scope>NUCLEOTIDE SEQUENCE [LARGE SCALE GENOMIC DNA]</scope>
    <source>
        <strain evidence="9 10">C-113</strain>
    </source>
</reference>
<keyword evidence="2 6" id="KW-0349">Heme</keyword>
<evidence type="ECO:0000313" key="10">
    <source>
        <dbReference type="Proteomes" id="UP000000393"/>
    </source>
</evidence>
<dbReference type="AlphaFoldDB" id="D8K4L7"/>
<dbReference type="EMBL" id="CP002086">
    <property type="protein sequence ID" value="ADJ29819.1"/>
    <property type="molecule type" value="Genomic_DNA"/>
</dbReference>
<name>D8K4L7_NITWC</name>
<evidence type="ECO:0000256" key="2">
    <source>
        <dbReference type="ARBA" id="ARBA00022617"/>
    </source>
</evidence>
<dbReference type="eggNOG" id="COG2863">
    <property type="taxonomic scope" value="Bacteria"/>
</dbReference>
<dbReference type="GO" id="GO:0020037">
    <property type="term" value="F:heme binding"/>
    <property type="evidence" value="ECO:0007669"/>
    <property type="project" value="InterPro"/>
</dbReference>
<evidence type="ECO:0000256" key="4">
    <source>
        <dbReference type="ARBA" id="ARBA00022982"/>
    </source>
</evidence>
<dbReference type="PROSITE" id="PS51007">
    <property type="entry name" value="CYTC"/>
    <property type="match status" value="1"/>
</dbReference>
<dbReference type="OrthoDB" id="9796421at2"/>
<feature type="chain" id="PRO_5003116691" evidence="7">
    <location>
        <begin position="24"/>
        <end position="113"/>
    </location>
</feature>
<keyword evidence="10" id="KW-1185">Reference proteome</keyword>
<feature type="domain" description="Cytochrome c" evidence="8">
    <location>
        <begin position="25"/>
        <end position="103"/>
    </location>
</feature>
<evidence type="ECO:0000313" key="9">
    <source>
        <dbReference type="EMBL" id="ADJ29819.1"/>
    </source>
</evidence>
<gene>
    <name evidence="9" type="ordered locus">Nwat_3101</name>
</gene>
<evidence type="ECO:0000256" key="5">
    <source>
        <dbReference type="ARBA" id="ARBA00023004"/>
    </source>
</evidence>
<keyword evidence="1" id="KW-0813">Transport</keyword>
<evidence type="ECO:0000256" key="6">
    <source>
        <dbReference type="PROSITE-ProRule" id="PRU00433"/>
    </source>
</evidence>
<dbReference type="KEGG" id="nwa:Nwat_3101"/>
<accession>D8K4L7</accession>
<sequence length="113" mass="12114">MLRRWLFLLAPVFVVLISGSVLAAGDPAAGKQKSQACAACHGPDGNSPAPQFPKLAGQYAEYLVHALTAYQVGDRTDPVMQPMAAPLSEQDKEDLAAYYASQKGLTLPWKIGR</sequence>
<keyword evidence="4" id="KW-0249">Electron transport</keyword>
<evidence type="ECO:0000256" key="1">
    <source>
        <dbReference type="ARBA" id="ARBA00022448"/>
    </source>
</evidence>
<evidence type="ECO:0000259" key="8">
    <source>
        <dbReference type="PROSITE" id="PS51007"/>
    </source>
</evidence>
<proteinExistence type="predicted"/>
<evidence type="ECO:0000256" key="3">
    <source>
        <dbReference type="ARBA" id="ARBA00022723"/>
    </source>
</evidence>
<dbReference type="SUPFAM" id="SSF46626">
    <property type="entry name" value="Cytochrome c"/>
    <property type="match status" value="1"/>
</dbReference>
<dbReference type="Proteomes" id="UP000000393">
    <property type="component" value="Chromosome"/>
</dbReference>
<dbReference type="InterPro" id="IPR050597">
    <property type="entry name" value="Cytochrome_c_Oxidase_Subunit"/>
</dbReference>
<organism evidence="9 10">
    <name type="scientific">Nitrosococcus watsoni (strain C-113)</name>
    <dbReference type="NCBI Taxonomy" id="105559"/>
    <lineage>
        <taxon>Bacteria</taxon>
        <taxon>Pseudomonadati</taxon>
        <taxon>Pseudomonadota</taxon>
        <taxon>Gammaproteobacteria</taxon>
        <taxon>Chromatiales</taxon>
        <taxon>Chromatiaceae</taxon>
        <taxon>Nitrosococcus</taxon>
    </lineage>
</organism>
<dbReference type="PANTHER" id="PTHR33751">
    <property type="entry name" value="CBB3-TYPE CYTOCHROME C OXIDASE SUBUNIT FIXP"/>
    <property type="match status" value="1"/>
</dbReference>
<dbReference type="InterPro" id="IPR036909">
    <property type="entry name" value="Cyt_c-like_dom_sf"/>
</dbReference>